<dbReference type="EMBL" id="PYDT01000002">
    <property type="protein sequence ID" value="THU70155.1"/>
    <property type="molecule type" value="Genomic_DNA"/>
</dbReference>
<dbReference type="PANTHER" id="PTHR43066">
    <property type="entry name" value="RHOMBOID-RELATED PROTEIN"/>
    <property type="match status" value="1"/>
</dbReference>
<dbReference type="PANTHER" id="PTHR43066:SF21">
    <property type="entry name" value="UBIQUITIN-ASSOCIATED DOMAIN-CONTAINING PROTEIN 2"/>
    <property type="match status" value="1"/>
</dbReference>
<name>A0A4V4H945_MUSBA</name>
<dbReference type="GO" id="GO:0004252">
    <property type="term" value="F:serine-type endopeptidase activity"/>
    <property type="evidence" value="ECO:0007669"/>
    <property type="project" value="InterPro"/>
</dbReference>
<evidence type="ECO:0000256" key="3">
    <source>
        <dbReference type="ARBA" id="ARBA00022692"/>
    </source>
</evidence>
<dbReference type="InterPro" id="IPR022764">
    <property type="entry name" value="Peptidase_S54_rhomboid_dom"/>
</dbReference>
<dbReference type="GO" id="GO:0016020">
    <property type="term" value="C:membrane"/>
    <property type="evidence" value="ECO:0007669"/>
    <property type="project" value="UniProtKB-SubCell"/>
</dbReference>
<keyword evidence="4 6" id="KW-1133">Transmembrane helix</keyword>
<sequence>MHAGPTGFRNAPVTRTLVITSAVLSVTSAVSGRPRRLGLSFQDIFGNHDLLKAIPSVFAFSSIPELVAGFYLLYYFRVFERQIGSNKYSVFVLFCIVASTFFEILALALLKDSHVLASGPYGLIFAAFIPFFVDIPVMSRFRVLGINFTDKSIVYFVGFQLLLCGWKWSFIPGMCGVLAGFLYRVNAFGIRRLKFPKKVASVVSRLFLSSSASSTHNSTANIRRNARVPYFDRRVQASLRSLVVVFIFSKEKSIEQNYPSVGHISMPEPPESSIATLVSMGFDGNAARQALMQARNDLNVATNILLEAQTR</sequence>
<dbReference type="Gene3D" id="1.10.8.10">
    <property type="entry name" value="DNA helicase RuvA subunit, C-terminal domain"/>
    <property type="match status" value="1"/>
</dbReference>
<dbReference type="Gene3D" id="1.20.1540.10">
    <property type="entry name" value="Rhomboid-like"/>
    <property type="match status" value="1"/>
</dbReference>
<evidence type="ECO:0000256" key="2">
    <source>
        <dbReference type="ARBA" id="ARBA00009045"/>
    </source>
</evidence>
<comment type="caution">
    <text evidence="8">The sequence shown here is derived from an EMBL/GenBank/DDBJ whole genome shotgun (WGS) entry which is preliminary data.</text>
</comment>
<organism evidence="8 9">
    <name type="scientific">Musa balbisiana</name>
    <name type="common">Banana</name>
    <dbReference type="NCBI Taxonomy" id="52838"/>
    <lineage>
        <taxon>Eukaryota</taxon>
        <taxon>Viridiplantae</taxon>
        <taxon>Streptophyta</taxon>
        <taxon>Embryophyta</taxon>
        <taxon>Tracheophyta</taxon>
        <taxon>Spermatophyta</taxon>
        <taxon>Magnoliopsida</taxon>
        <taxon>Liliopsida</taxon>
        <taxon>Zingiberales</taxon>
        <taxon>Musaceae</taxon>
        <taxon>Musa</taxon>
    </lineage>
</organism>
<dbReference type="Proteomes" id="UP000317650">
    <property type="component" value="Chromosome 8"/>
</dbReference>
<proteinExistence type="inferred from homology"/>
<dbReference type="Pfam" id="PF01694">
    <property type="entry name" value="Rhomboid"/>
    <property type="match status" value="1"/>
</dbReference>
<keyword evidence="5 6" id="KW-0472">Membrane</keyword>
<evidence type="ECO:0000256" key="6">
    <source>
        <dbReference type="SAM" id="Phobius"/>
    </source>
</evidence>
<dbReference type="InterPro" id="IPR015940">
    <property type="entry name" value="UBA"/>
</dbReference>
<evidence type="ECO:0000313" key="8">
    <source>
        <dbReference type="EMBL" id="THU70155.1"/>
    </source>
</evidence>
<feature type="transmembrane region" description="Helical" evidence="6">
    <location>
        <begin position="121"/>
        <end position="141"/>
    </location>
</feature>
<dbReference type="SUPFAM" id="SSF46934">
    <property type="entry name" value="UBA-like"/>
    <property type="match status" value="1"/>
</dbReference>
<keyword evidence="3 6" id="KW-0812">Transmembrane</keyword>
<accession>A0A4V4H945</accession>
<gene>
    <name evidence="8" type="ORF">C4D60_Mb08t22050</name>
</gene>
<comment type="similarity">
    <text evidence="2">Belongs to the peptidase S54 family.</text>
</comment>
<evidence type="ECO:0000259" key="7">
    <source>
        <dbReference type="PROSITE" id="PS50030"/>
    </source>
</evidence>
<evidence type="ECO:0000313" key="9">
    <source>
        <dbReference type="Proteomes" id="UP000317650"/>
    </source>
</evidence>
<dbReference type="SUPFAM" id="SSF144091">
    <property type="entry name" value="Rhomboid-like"/>
    <property type="match status" value="1"/>
</dbReference>
<dbReference type="STRING" id="52838.A0A4V4H945"/>
<evidence type="ECO:0000256" key="4">
    <source>
        <dbReference type="ARBA" id="ARBA00022989"/>
    </source>
</evidence>
<feature type="transmembrane region" description="Helical" evidence="6">
    <location>
        <begin position="88"/>
        <end position="109"/>
    </location>
</feature>
<feature type="transmembrane region" description="Helical" evidence="6">
    <location>
        <begin position="153"/>
        <end position="183"/>
    </location>
</feature>
<dbReference type="Pfam" id="PF00627">
    <property type="entry name" value="UBA"/>
    <property type="match status" value="1"/>
</dbReference>
<dbReference type="SMART" id="SM00165">
    <property type="entry name" value="UBA"/>
    <property type="match status" value="1"/>
</dbReference>
<dbReference type="InterPro" id="IPR035952">
    <property type="entry name" value="Rhomboid-like_sf"/>
</dbReference>
<protein>
    <recommendedName>
        <fullName evidence="7">UBA domain-containing protein</fullName>
    </recommendedName>
</protein>
<reference evidence="8 9" key="1">
    <citation type="journal article" date="2019" name="Nat. Plants">
        <title>Genome sequencing of Musa balbisiana reveals subgenome evolution and function divergence in polyploid bananas.</title>
        <authorList>
            <person name="Yao X."/>
        </authorList>
    </citation>
    <scope>NUCLEOTIDE SEQUENCE [LARGE SCALE GENOMIC DNA]</scope>
    <source>
        <strain evidence="9">cv. DH-PKW</strain>
        <tissue evidence="8">Leaves</tissue>
    </source>
</reference>
<evidence type="ECO:0000256" key="1">
    <source>
        <dbReference type="ARBA" id="ARBA00004141"/>
    </source>
</evidence>
<dbReference type="InterPro" id="IPR009060">
    <property type="entry name" value="UBA-like_sf"/>
</dbReference>
<evidence type="ECO:0000256" key="5">
    <source>
        <dbReference type="ARBA" id="ARBA00023136"/>
    </source>
</evidence>
<dbReference type="PROSITE" id="PS50030">
    <property type="entry name" value="UBA"/>
    <property type="match status" value="1"/>
</dbReference>
<keyword evidence="9" id="KW-1185">Reference proteome</keyword>
<dbReference type="AlphaFoldDB" id="A0A4V4H945"/>
<feature type="domain" description="UBA" evidence="7">
    <location>
        <begin position="268"/>
        <end position="308"/>
    </location>
</feature>
<feature type="transmembrane region" description="Helical" evidence="6">
    <location>
        <begin position="53"/>
        <end position="76"/>
    </location>
</feature>
<comment type="subcellular location">
    <subcellularLocation>
        <location evidence="1">Membrane</location>
        <topology evidence="1">Multi-pass membrane protein</topology>
    </subcellularLocation>
</comment>